<dbReference type="AlphaFoldDB" id="A0A1Q9C0F1"/>
<sequence length="688" mass="73793">MLDSEAALRARARDHGIPDEVVDAMVGRNITSLNRVAFALTQPGTSPDESDLRAFVTLPAGDPNLVSQGLLAAARRLVFEAQTLHVAQLKQQVEGSDAKPKELPAEERRYRLSAQERRLSGMVLRGPLEVAYSAYDLVVKMLADDHITYLTPHRFSTRMLEVQQDRPSKSIVIDATQHLQVKDTASQRPQVDLPDALSLTQAMTRRSLALDLVGAATFSRAEAWNRVLFQHLQQPPPPGFKFMDTAQLLRADRAGWLHMAQVLTSLRRGSDGTLPMDAAFDSLPTVPAIMFHLAPQQGGRATAEASQPHASASTAAGEGKLTKSAKRRASLKRKLSGTTTVATPPPPPHATPRPAKQQTGKGGAKRTFPEALKGMASRTPQGRRICWDYSLPGGCPNAAGSCPNGDHVCMRKGPARVFVQRTGQRSSGGQAQTQVAATNRAFDLCAIRLLLAGATAAPTSLSPEHTRLHIASRIAVGSQPSRSKAAPLIPEFKCLCKLSGAWDSLPAGPSLRTAFQPGANNLSCTPAVHMLPPGARILSRLPVARGEGGQSTPLASPKTSSNPRDFIGATQESALLASPKTFSDPRDFIVSTPVNPNSGSLEKGEKLAGDLLCKGDFSVRSCLDVLRASFSSAATRFRACLGQDRETANYFILGTFVAAERRGVTSLTSKLPKTTAYLNAFLRVRFPS</sequence>
<evidence type="ECO:0000313" key="3">
    <source>
        <dbReference type="Proteomes" id="UP000186817"/>
    </source>
</evidence>
<evidence type="ECO:0008006" key="4">
    <source>
        <dbReference type="Google" id="ProtNLM"/>
    </source>
</evidence>
<feature type="region of interest" description="Disordered" evidence="1">
    <location>
        <begin position="297"/>
        <end position="379"/>
    </location>
</feature>
<name>A0A1Q9C0F1_SYMMI</name>
<gene>
    <name evidence="2" type="ORF">AK812_SmicGene43691</name>
</gene>
<feature type="compositionally biased region" description="Basic residues" evidence="1">
    <location>
        <begin position="323"/>
        <end position="335"/>
    </location>
</feature>
<protein>
    <recommendedName>
        <fullName evidence="4">C3H1-type domain-containing protein</fullName>
    </recommendedName>
</protein>
<reference evidence="2 3" key="1">
    <citation type="submission" date="2016-02" db="EMBL/GenBank/DDBJ databases">
        <title>Genome analysis of coral dinoflagellate symbionts highlights evolutionary adaptations to a symbiotic lifestyle.</title>
        <authorList>
            <person name="Aranda M."/>
            <person name="Li Y."/>
            <person name="Liew Y.J."/>
            <person name="Baumgarten S."/>
            <person name="Simakov O."/>
            <person name="Wilson M."/>
            <person name="Piel J."/>
            <person name="Ashoor H."/>
            <person name="Bougouffa S."/>
            <person name="Bajic V.B."/>
            <person name="Ryu T."/>
            <person name="Ravasi T."/>
            <person name="Bayer T."/>
            <person name="Micklem G."/>
            <person name="Kim H."/>
            <person name="Bhak J."/>
            <person name="Lajeunesse T.C."/>
            <person name="Voolstra C.R."/>
        </authorList>
    </citation>
    <scope>NUCLEOTIDE SEQUENCE [LARGE SCALE GENOMIC DNA]</scope>
    <source>
        <strain evidence="2 3">CCMP2467</strain>
    </source>
</reference>
<dbReference type="EMBL" id="LSRX01002041">
    <property type="protein sequence ID" value="OLP76380.1"/>
    <property type="molecule type" value="Genomic_DNA"/>
</dbReference>
<keyword evidence="3" id="KW-1185">Reference proteome</keyword>
<proteinExistence type="predicted"/>
<comment type="caution">
    <text evidence="2">The sequence shown here is derived from an EMBL/GenBank/DDBJ whole genome shotgun (WGS) entry which is preliminary data.</text>
</comment>
<dbReference type="OrthoDB" id="448961at2759"/>
<evidence type="ECO:0000256" key="1">
    <source>
        <dbReference type="SAM" id="MobiDB-lite"/>
    </source>
</evidence>
<dbReference type="Proteomes" id="UP000186817">
    <property type="component" value="Unassembled WGS sequence"/>
</dbReference>
<feature type="compositionally biased region" description="Polar residues" evidence="1">
    <location>
        <begin position="304"/>
        <end position="314"/>
    </location>
</feature>
<accession>A0A1Q9C0F1</accession>
<organism evidence="2 3">
    <name type="scientific">Symbiodinium microadriaticum</name>
    <name type="common">Dinoflagellate</name>
    <name type="synonym">Zooxanthella microadriatica</name>
    <dbReference type="NCBI Taxonomy" id="2951"/>
    <lineage>
        <taxon>Eukaryota</taxon>
        <taxon>Sar</taxon>
        <taxon>Alveolata</taxon>
        <taxon>Dinophyceae</taxon>
        <taxon>Suessiales</taxon>
        <taxon>Symbiodiniaceae</taxon>
        <taxon>Symbiodinium</taxon>
    </lineage>
</organism>
<evidence type="ECO:0000313" key="2">
    <source>
        <dbReference type="EMBL" id="OLP76380.1"/>
    </source>
</evidence>